<protein>
    <submittedName>
        <fullName evidence="2">Uncharacterized protein</fullName>
    </submittedName>
</protein>
<evidence type="ECO:0000313" key="2">
    <source>
        <dbReference type="EMBL" id="PJE94564.1"/>
    </source>
</evidence>
<sequence length="62" mass="7044">MSTTMLAAVGGRIRPQEATRTRTGLHERPDGRPWWPTIRPRIVAVVTLDDHVEHDGLDVIWC</sequence>
<evidence type="ECO:0000313" key="3">
    <source>
        <dbReference type="Proteomes" id="UP000230407"/>
    </source>
</evidence>
<reference evidence="2 3" key="1">
    <citation type="submission" date="2017-11" db="EMBL/GenBank/DDBJ databases">
        <title>Streptomyces carmine sp. nov., a novel actinomycete isolated from Sophora alopecuroides in Xinjiang, China.</title>
        <authorList>
            <person name="Wang Y."/>
            <person name="Luo X."/>
            <person name="Wan C."/>
            <person name="Zhang L."/>
        </authorList>
    </citation>
    <scope>NUCLEOTIDE SEQUENCE [LARGE SCALE GENOMIC DNA]</scope>
    <source>
        <strain evidence="2 3">TRM SA0054</strain>
    </source>
</reference>
<organism evidence="2 3">
    <name type="scientific">Streptomyces carminius</name>
    <dbReference type="NCBI Taxonomy" id="2665496"/>
    <lineage>
        <taxon>Bacteria</taxon>
        <taxon>Bacillati</taxon>
        <taxon>Actinomycetota</taxon>
        <taxon>Actinomycetes</taxon>
        <taxon>Kitasatosporales</taxon>
        <taxon>Streptomycetaceae</taxon>
        <taxon>Streptomyces</taxon>
    </lineage>
</organism>
<dbReference type="RefSeq" id="WP_100205174.1">
    <property type="nucleotide sequence ID" value="NZ_PGGW01000069.1"/>
</dbReference>
<dbReference type="AlphaFoldDB" id="A0A2M8LRI0"/>
<comment type="caution">
    <text evidence="2">The sequence shown here is derived from an EMBL/GenBank/DDBJ whole genome shotgun (WGS) entry which is preliminary data.</text>
</comment>
<evidence type="ECO:0000256" key="1">
    <source>
        <dbReference type="SAM" id="MobiDB-lite"/>
    </source>
</evidence>
<proteinExistence type="predicted"/>
<dbReference type="EMBL" id="PGGW01000069">
    <property type="protein sequence ID" value="PJE94564.1"/>
    <property type="molecule type" value="Genomic_DNA"/>
</dbReference>
<dbReference type="Proteomes" id="UP000230407">
    <property type="component" value="Unassembled WGS sequence"/>
</dbReference>
<gene>
    <name evidence="2" type="ORF">CUT44_30670</name>
</gene>
<name>A0A2M8LRI0_9ACTN</name>
<feature type="region of interest" description="Disordered" evidence="1">
    <location>
        <begin position="1"/>
        <end position="31"/>
    </location>
</feature>
<accession>A0A2M8LRI0</accession>
<keyword evidence="3" id="KW-1185">Reference proteome</keyword>
<feature type="compositionally biased region" description="Basic and acidic residues" evidence="1">
    <location>
        <begin position="14"/>
        <end position="31"/>
    </location>
</feature>